<accession>A0ABQ8S7N0</accession>
<dbReference type="InterPro" id="IPR042289">
    <property type="entry name" value="COA6"/>
</dbReference>
<name>A0ABQ8S7N0_PERAM</name>
<evidence type="ECO:0000313" key="4">
    <source>
        <dbReference type="EMBL" id="KAJ4429963.1"/>
    </source>
</evidence>
<comment type="caution">
    <text evidence="4">The sequence shown here is derived from an EMBL/GenBank/DDBJ whole genome shotgun (WGS) entry which is preliminary data.</text>
</comment>
<dbReference type="PANTHER" id="PTHR46690:SF1">
    <property type="entry name" value="CYTOCHROME C OXIDASE ASSEMBLY FACTOR 6 HOMOLOG"/>
    <property type="match status" value="1"/>
</dbReference>
<keyword evidence="5" id="KW-1185">Reference proteome</keyword>
<dbReference type="PANTHER" id="PTHR46690">
    <property type="entry name" value="CYTOCHROME C OXIDASE ASSEMBLY FACTOR 6 HOMOLOG"/>
    <property type="match status" value="1"/>
</dbReference>
<keyword evidence="3" id="KW-1015">Disulfide bond</keyword>
<evidence type="ECO:0000256" key="3">
    <source>
        <dbReference type="ARBA" id="ARBA00023157"/>
    </source>
</evidence>
<organism evidence="4 5">
    <name type="scientific">Periplaneta americana</name>
    <name type="common">American cockroach</name>
    <name type="synonym">Blatta americana</name>
    <dbReference type="NCBI Taxonomy" id="6978"/>
    <lineage>
        <taxon>Eukaryota</taxon>
        <taxon>Metazoa</taxon>
        <taxon>Ecdysozoa</taxon>
        <taxon>Arthropoda</taxon>
        <taxon>Hexapoda</taxon>
        <taxon>Insecta</taxon>
        <taxon>Pterygota</taxon>
        <taxon>Neoptera</taxon>
        <taxon>Polyneoptera</taxon>
        <taxon>Dictyoptera</taxon>
        <taxon>Blattodea</taxon>
        <taxon>Blattoidea</taxon>
        <taxon>Blattidae</taxon>
        <taxon>Blattinae</taxon>
        <taxon>Periplaneta</taxon>
    </lineage>
</organism>
<gene>
    <name evidence="4" type="ORF">ANN_22167</name>
</gene>
<dbReference type="Gene3D" id="1.10.10.140">
    <property type="entry name" value="Cytochrome c oxidase, subunit VIb"/>
    <property type="match status" value="1"/>
</dbReference>
<dbReference type="SUPFAM" id="SSF47694">
    <property type="entry name" value="Cytochrome c oxidase subunit h"/>
    <property type="match status" value="1"/>
</dbReference>
<evidence type="ECO:0000313" key="5">
    <source>
        <dbReference type="Proteomes" id="UP001148838"/>
    </source>
</evidence>
<dbReference type="Pfam" id="PF02297">
    <property type="entry name" value="COX6B"/>
    <property type="match status" value="1"/>
</dbReference>
<proteinExistence type="predicted"/>
<comment type="subcellular location">
    <subcellularLocation>
        <location evidence="1">Mitochondrion</location>
    </subcellularLocation>
</comment>
<dbReference type="PROSITE" id="PS51808">
    <property type="entry name" value="CHCH"/>
    <property type="match status" value="1"/>
</dbReference>
<keyword evidence="2" id="KW-0496">Mitochondrion</keyword>
<protein>
    <submittedName>
        <fullName evidence="4">Uncharacterized protein</fullName>
    </submittedName>
</protein>
<reference evidence="4 5" key="1">
    <citation type="journal article" date="2022" name="Allergy">
        <title>Genome assembly and annotation of Periplaneta americana reveal a comprehensive cockroach allergen profile.</title>
        <authorList>
            <person name="Wang L."/>
            <person name="Xiong Q."/>
            <person name="Saelim N."/>
            <person name="Wang L."/>
            <person name="Nong W."/>
            <person name="Wan A.T."/>
            <person name="Shi M."/>
            <person name="Liu X."/>
            <person name="Cao Q."/>
            <person name="Hui J.H.L."/>
            <person name="Sookrung N."/>
            <person name="Leung T.F."/>
            <person name="Tungtrongchitr A."/>
            <person name="Tsui S.K.W."/>
        </authorList>
    </citation>
    <scope>NUCLEOTIDE SEQUENCE [LARGE SCALE GENOMIC DNA]</scope>
    <source>
        <strain evidence="4">PWHHKU_190912</strain>
    </source>
</reference>
<sequence>MEGERNWPTYPIISWPSCLAAMSFISKDERQKCWDSRDRYWDCLDTNAEERERCLKLRQAYENSCPAQWQNPVANASCNGWGDHRANHMIPPFWLDDRPPLLRHVGVRPAVGWSV</sequence>
<evidence type="ECO:0000256" key="1">
    <source>
        <dbReference type="ARBA" id="ARBA00004173"/>
    </source>
</evidence>
<evidence type="ECO:0000256" key="2">
    <source>
        <dbReference type="ARBA" id="ARBA00023128"/>
    </source>
</evidence>
<dbReference type="InterPro" id="IPR036549">
    <property type="entry name" value="CX6/COA6-like_sf"/>
</dbReference>
<dbReference type="Proteomes" id="UP001148838">
    <property type="component" value="Unassembled WGS sequence"/>
</dbReference>
<dbReference type="InterPro" id="IPR048280">
    <property type="entry name" value="COX6B-like"/>
</dbReference>
<dbReference type="EMBL" id="JAJSOF020000033">
    <property type="protein sequence ID" value="KAJ4429963.1"/>
    <property type="molecule type" value="Genomic_DNA"/>
</dbReference>